<keyword evidence="2" id="KW-1185">Reference proteome</keyword>
<dbReference type="Proteomes" id="UP000301424">
    <property type="component" value="Segment"/>
</dbReference>
<dbReference type="EMBL" id="MK552141">
    <property type="protein sequence ID" value="QBQ74476.1"/>
    <property type="molecule type" value="Genomic_DNA"/>
</dbReference>
<evidence type="ECO:0000313" key="2">
    <source>
        <dbReference type="Proteomes" id="UP000301424"/>
    </source>
</evidence>
<protein>
    <submittedName>
        <fullName evidence="1">Uncharacterized protein</fullName>
    </submittedName>
</protein>
<gene>
    <name evidence="1" type="ORF">BcepSauron_096</name>
</gene>
<sequence length="120" mass="14373">MTRPARSHTVHEGSKPHFFWEHHAEPDTRHAKRNRNWDLCIDALKKTAEEHKELWETRWYARSVDFNHRRRGHRITINMDGFITVDRMLDPKNVKVHSTKTVMPDLRYGVHCASSLMYKL</sequence>
<organism evidence="1 2">
    <name type="scientific">Burkholderia phage BcepSauron</name>
    <dbReference type="NCBI Taxonomy" id="2530033"/>
    <lineage>
        <taxon>Viruses</taxon>
        <taxon>Duplodnaviria</taxon>
        <taxon>Heunggongvirae</taxon>
        <taxon>Uroviricota</taxon>
        <taxon>Caudoviricetes</taxon>
        <taxon>Sarumanvirus</taxon>
        <taxon>Sarumanvirus bcepsauron</taxon>
    </lineage>
</organism>
<accession>A0A482MLV3</accession>
<proteinExistence type="predicted"/>
<evidence type="ECO:0000313" key="1">
    <source>
        <dbReference type="EMBL" id="QBQ74476.1"/>
    </source>
</evidence>
<name>A0A482MLV3_9CAUD</name>
<reference evidence="1 2" key="1">
    <citation type="submission" date="2019-02" db="EMBL/GenBank/DDBJ databases">
        <title>Complete genome sequence of Burkholderia cenocepacia phage BcepSauron.</title>
        <authorList>
            <person name="Park K."/>
            <person name="Gonzalez C."/>
            <person name="Liu M."/>
            <person name="Gill J."/>
        </authorList>
    </citation>
    <scope>NUCLEOTIDE SEQUENCE [LARGE SCALE GENOMIC DNA]</scope>
</reference>